<dbReference type="GO" id="GO:0003700">
    <property type="term" value="F:DNA-binding transcription factor activity"/>
    <property type="evidence" value="ECO:0007669"/>
    <property type="project" value="InterPro"/>
</dbReference>
<dbReference type="Gene3D" id="1.10.10.10">
    <property type="entry name" value="Winged helix-like DNA-binding domain superfamily/Winged helix DNA-binding domain"/>
    <property type="match status" value="1"/>
</dbReference>
<dbReference type="PRINTS" id="PR00778">
    <property type="entry name" value="HTHARSR"/>
</dbReference>
<dbReference type="InterPro" id="IPR001845">
    <property type="entry name" value="HTH_ArsR_DNA-bd_dom"/>
</dbReference>
<evidence type="ECO:0000259" key="4">
    <source>
        <dbReference type="PROSITE" id="PS50987"/>
    </source>
</evidence>
<evidence type="ECO:0000256" key="2">
    <source>
        <dbReference type="ARBA" id="ARBA00023125"/>
    </source>
</evidence>
<dbReference type="InterPro" id="IPR036390">
    <property type="entry name" value="WH_DNA-bd_sf"/>
</dbReference>
<keyword evidence="6" id="KW-1185">Reference proteome</keyword>
<evidence type="ECO:0000256" key="3">
    <source>
        <dbReference type="ARBA" id="ARBA00023163"/>
    </source>
</evidence>
<dbReference type="PROSITE" id="PS50987">
    <property type="entry name" value="HTH_ARSR_2"/>
    <property type="match status" value="1"/>
</dbReference>
<feature type="domain" description="HTH arsR-type" evidence="4">
    <location>
        <begin position="9"/>
        <end position="102"/>
    </location>
</feature>
<comment type="caution">
    <text evidence="5">The sequence shown here is derived from an EMBL/GenBank/DDBJ whole genome shotgun (WGS) entry which is preliminary data.</text>
</comment>
<organism evidence="5 6">
    <name type="scientific">Paenibacillus lutrae</name>
    <dbReference type="NCBI Taxonomy" id="2078573"/>
    <lineage>
        <taxon>Bacteria</taxon>
        <taxon>Bacillati</taxon>
        <taxon>Bacillota</taxon>
        <taxon>Bacilli</taxon>
        <taxon>Bacillales</taxon>
        <taxon>Paenibacillaceae</taxon>
        <taxon>Paenibacillus</taxon>
    </lineage>
</organism>
<reference evidence="5 6" key="1">
    <citation type="journal article" date="2019" name="Microorganisms">
        <title>Paenibacillus lutrae sp. nov., A Chitinolytic Species Isolated from A River Otter in Castril Natural Park, Granada, Spain.</title>
        <authorList>
            <person name="Rodriguez M."/>
            <person name="Reina J.C."/>
            <person name="Bejar V."/>
            <person name="Llamas I."/>
        </authorList>
    </citation>
    <scope>NUCLEOTIDE SEQUENCE [LARGE SCALE GENOMIC DNA]</scope>
    <source>
        <strain evidence="5 6">N10</strain>
    </source>
</reference>
<evidence type="ECO:0000313" key="5">
    <source>
        <dbReference type="EMBL" id="MVO99047.1"/>
    </source>
</evidence>
<dbReference type="Proteomes" id="UP000490800">
    <property type="component" value="Unassembled WGS sequence"/>
</dbReference>
<dbReference type="NCBIfam" id="NF033788">
    <property type="entry name" value="HTH_metalloreg"/>
    <property type="match status" value="1"/>
</dbReference>
<dbReference type="SUPFAM" id="SSF46785">
    <property type="entry name" value="Winged helix' DNA-binding domain"/>
    <property type="match status" value="1"/>
</dbReference>
<keyword evidence="3" id="KW-0804">Transcription</keyword>
<dbReference type="RefSeq" id="WP_157333892.1">
    <property type="nucleotide sequence ID" value="NZ_RHLK01000002.1"/>
</dbReference>
<dbReference type="PANTHER" id="PTHR43132:SF6">
    <property type="entry name" value="HTH-TYPE TRANSCRIPTIONAL REPRESSOR CZRA"/>
    <property type="match status" value="1"/>
</dbReference>
<protein>
    <submittedName>
        <fullName evidence="5">Metalloregulator ArsR/SmtB family transcription factor</fullName>
    </submittedName>
</protein>
<accession>A0A7X3JYJ8</accession>
<dbReference type="InterPro" id="IPR036388">
    <property type="entry name" value="WH-like_DNA-bd_sf"/>
</dbReference>
<dbReference type="InterPro" id="IPR011991">
    <property type="entry name" value="ArsR-like_HTH"/>
</dbReference>
<dbReference type="CDD" id="cd00090">
    <property type="entry name" value="HTH_ARSR"/>
    <property type="match status" value="1"/>
</dbReference>
<dbReference type="AlphaFoldDB" id="A0A7X3JYJ8"/>
<gene>
    <name evidence="5" type="ORF">EDM21_05850</name>
</gene>
<dbReference type="PANTHER" id="PTHR43132">
    <property type="entry name" value="ARSENICAL RESISTANCE OPERON REPRESSOR ARSR-RELATED"/>
    <property type="match status" value="1"/>
</dbReference>
<dbReference type="SMART" id="SM00418">
    <property type="entry name" value="HTH_ARSR"/>
    <property type="match status" value="1"/>
</dbReference>
<sequence length="102" mass="11722">MESCDHTFLPPQTVDSVSQIFKALSDPSRIKILYLLSQEECSVNHIAELLNMTPSAVSHQLSLLKVLRLVKFRRDGKTLYYSCDDEHVLSLLKQTIQHIEHE</sequence>
<evidence type="ECO:0000313" key="6">
    <source>
        <dbReference type="Proteomes" id="UP000490800"/>
    </source>
</evidence>
<dbReference type="EMBL" id="RHLK01000002">
    <property type="protein sequence ID" value="MVO99047.1"/>
    <property type="molecule type" value="Genomic_DNA"/>
</dbReference>
<name>A0A7X3JYJ8_9BACL</name>
<proteinExistence type="predicted"/>
<dbReference type="OrthoDB" id="9794330at2"/>
<dbReference type="InterPro" id="IPR051011">
    <property type="entry name" value="Metal_resp_trans_reg"/>
</dbReference>
<dbReference type="GO" id="GO:0003677">
    <property type="term" value="F:DNA binding"/>
    <property type="evidence" value="ECO:0007669"/>
    <property type="project" value="UniProtKB-KW"/>
</dbReference>
<evidence type="ECO:0000256" key="1">
    <source>
        <dbReference type="ARBA" id="ARBA00023015"/>
    </source>
</evidence>
<dbReference type="Pfam" id="PF01022">
    <property type="entry name" value="HTH_5"/>
    <property type="match status" value="1"/>
</dbReference>
<keyword evidence="2" id="KW-0238">DNA-binding</keyword>
<keyword evidence="1" id="KW-0805">Transcription regulation</keyword>